<evidence type="ECO:0000313" key="2">
    <source>
        <dbReference type="Proteomes" id="UP000050792"/>
    </source>
</evidence>
<dbReference type="WBParaSite" id="SRDH1_41080.1">
    <property type="protein sequence ID" value="SRDH1_41080.1"/>
    <property type="gene ID" value="SRDH1_41080"/>
</dbReference>
<evidence type="ECO:0000313" key="3">
    <source>
        <dbReference type="WBParaSite" id="SRDH1_41080.1"/>
    </source>
</evidence>
<reference evidence="3" key="2">
    <citation type="submission" date="2023-11" db="UniProtKB">
        <authorList>
            <consortium name="WormBaseParasite"/>
        </authorList>
    </citation>
    <scope>IDENTIFICATION</scope>
</reference>
<feature type="chain" id="PRO_5041671645" evidence="1">
    <location>
        <begin position="19"/>
        <end position="91"/>
    </location>
</feature>
<protein>
    <submittedName>
        <fullName evidence="3">Uncharacterized protein</fullName>
    </submittedName>
</protein>
<reference evidence="2" key="1">
    <citation type="submission" date="2022-06" db="EMBL/GenBank/DDBJ databases">
        <authorList>
            <person name="Berger JAMES D."/>
            <person name="Berger JAMES D."/>
        </authorList>
    </citation>
    <scope>NUCLEOTIDE SEQUENCE [LARGE SCALE GENOMIC DNA]</scope>
</reference>
<organism evidence="2 3">
    <name type="scientific">Schistosoma rodhaini</name>
    <dbReference type="NCBI Taxonomy" id="6188"/>
    <lineage>
        <taxon>Eukaryota</taxon>
        <taxon>Metazoa</taxon>
        <taxon>Spiralia</taxon>
        <taxon>Lophotrochozoa</taxon>
        <taxon>Platyhelminthes</taxon>
        <taxon>Trematoda</taxon>
        <taxon>Digenea</taxon>
        <taxon>Strigeidida</taxon>
        <taxon>Schistosomatoidea</taxon>
        <taxon>Schistosomatidae</taxon>
        <taxon>Schistosoma</taxon>
    </lineage>
</organism>
<keyword evidence="2" id="KW-1185">Reference proteome</keyword>
<proteinExistence type="predicted"/>
<dbReference type="Proteomes" id="UP000050792">
    <property type="component" value="Unassembled WGS sequence"/>
</dbReference>
<feature type="signal peptide" evidence="1">
    <location>
        <begin position="1"/>
        <end position="18"/>
    </location>
</feature>
<dbReference type="AlphaFoldDB" id="A0AA85FB98"/>
<name>A0AA85FB98_9TREM</name>
<accession>A0AA85FB98</accession>
<keyword evidence="1" id="KW-0732">Signal</keyword>
<sequence length="91" mass="11123">MQWLIMVFYLSLMNWLISDTLEFEDTFENEYDNTFNIDYNNIKRPYPLTMKRYLTMAADKYLLWNKLLNEMKPDGLQRFIPPRIPTTLRFG</sequence>
<evidence type="ECO:0000256" key="1">
    <source>
        <dbReference type="SAM" id="SignalP"/>
    </source>
</evidence>